<accession>A0A3P6AUG7</accession>
<reference evidence="1" key="1">
    <citation type="submission" date="2018-11" db="EMBL/GenBank/DDBJ databases">
        <authorList>
            <consortium name="Genoscope - CEA"/>
            <person name="William W."/>
        </authorList>
    </citation>
    <scope>NUCLEOTIDE SEQUENCE</scope>
</reference>
<dbReference type="EMBL" id="LR031574">
    <property type="protein sequence ID" value="VDC97656.1"/>
    <property type="molecule type" value="Genomic_DNA"/>
</dbReference>
<name>A0A3P6AUG7_BRACM</name>
<organism evidence="1">
    <name type="scientific">Brassica campestris</name>
    <name type="common">Field mustard</name>
    <dbReference type="NCBI Taxonomy" id="3711"/>
    <lineage>
        <taxon>Eukaryota</taxon>
        <taxon>Viridiplantae</taxon>
        <taxon>Streptophyta</taxon>
        <taxon>Embryophyta</taxon>
        <taxon>Tracheophyta</taxon>
        <taxon>Spermatophyta</taxon>
        <taxon>Magnoliopsida</taxon>
        <taxon>eudicotyledons</taxon>
        <taxon>Gunneridae</taxon>
        <taxon>Pentapetalae</taxon>
        <taxon>rosids</taxon>
        <taxon>malvids</taxon>
        <taxon>Brassicales</taxon>
        <taxon>Brassicaceae</taxon>
        <taxon>Brassiceae</taxon>
        <taxon>Brassica</taxon>
    </lineage>
</organism>
<dbReference type="AlphaFoldDB" id="A0A3P6AUG7"/>
<sequence>MKKIHPSDSPSPSFLSQYIIRKYLTTSHFLNLSVAKFQISNTGGPLETKVPICLSAEVNAILNKNRASAAGHVSFSLNISFLLAPKVQNEYAMEQLLVTVKVLEGSRTDIPVR</sequence>
<gene>
    <name evidence="1" type="ORF">BRAA07T29135Z</name>
</gene>
<evidence type="ECO:0000313" key="1">
    <source>
        <dbReference type="EMBL" id="VDC97656.1"/>
    </source>
</evidence>
<proteinExistence type="predicted"/>
<protein>
    <submittedName>
        <fullName evidence="1">Uncharacterized protein</fullName>
    </submittedName>
</protein>